<evidence type="ECO:0000259" key="6">
    <source>
        <dbReference type="Pfam" id="PF04116"/>
    </source>
</evidence>
<comment type="subcellular location">
    <subcellularLocation>
        <location evidence="1">Membrane</location>
    </subcellularLocation>
</comment>
<feature type="transmembrane region" description="Helical" evidence="5">
    <location>
        <begin position="20"/>
        <end position="38"/>
    </location>
</feature>
<dbReference type="AlphaFoldDB" id="A0A7Y4INF3"/>
<name>A0A7Y4INF3_MYXXA</name>
<evidence type="ECO:0000256" key="5">
    <source>
        <dbReference type="SAM" id="Phobius"/>
    </source>
</evidence>
<feature type="transmembrane region" description="Helical" evidence="5">
    <location>
        <begin position="85"/>
        <end position="106"/>
    </location>
</feature>
<feature type="domain" description="Fatty acid hydroxylase" evidence="6">
    <location>
        <begin position="122"/>
        <end position="256"/>
    </location>
</feature>
<dbReference type="GO" id="GO:0016491">
    <property type="term" value="F:oxidoreductase activity"/>
    <property type="evidence" value="ECO:0007669"/>
    <property type="project" value="InterPro"/>
</dbReference>
<evidence type="ECO:0000256" key="1">
    <source>
        <dbReference type="ARBA" id="ARBA00004370"/>
    </source>
</evidence>
<dbReference type="EMBL" id="JABFNT010000110">
    <property type="protein sequence ID" value="NOJ82025.1"/>
    <property type="molecule type" value="Genomic_DNA"/>
</dbReference>
<proteinExistence type="predicted"/>
<protein>
    <submittedName>
        <fullName evidence="7">Sterol desaturase family protein</fullName>
    </submittedName>
</protein>
<feature type="transmembrane region" description="Helical" evidence="5">
    <location>
        <begin position="45"/>
        <end position="65"/>
    </location>
</feature>
<comment type="caution">
    <text evidence="7">The sequence shown here is derived from an EMBL/GenBank/DDBJ whole genome shotgun (WGS) entry which is preliminary data.</text>
</comment>
<feature type="transmembrane region" description="Helical" evidence="5">
    <location>
        <begin position="118"/>
        <end position="139"/>
    </location>
</feature>
<dbReference type="Proteomes" id="UP000533080">
    <property type="component" value="Unassembled WGS sequence"/>
</dbReference>
<dbReference type="GO" id="GO:0005506">
    <property type="term" value="F:iron ion binding"/>
    <property type="evidence" value="ECO:0007669"/>
    <property type="project" value="InterPro"/>
</dbReference>
<reference evidence="7 8" key="1">
    <citation type="submission" date="2020-05" db="EMBL/GenBank/DDBJ databases">
        <authorList>
            <person name="Whitworth D."/>
        </authorList>
    </citation>
    <scope>NUCLEOTIDE SEQUENCE [LARGE SCALE GENOMIC DNA]</scope>
    <source>
        <strain evidence="7 8">AM005</strain>
    </source>
</reference>
<evidence type="ECO:0000256" key="3">
    <source>
        <dbReference type="ARBA" id="ARBA00022989"/>
    </source>
</evidence>
<gene>
    <name evidence="7" type="ORF">HNV28_27485</name>
</gene>
<evidence type="ECO:0000256" key="2">
    <source>
        <dbReference type="ARBA" id="ARBA00022692"/>
    </source>
</evidence>
<keyword evidence="4 5" id="KW-0472">Membrane</keyword>
<keyword evidence="2 5" id="KW-0812">Transmembrane</keyword>
<dbReference type="GO" id="GO:0016020">
    <property type="term" value="C:membrane"/>
    <property type="evidence" value="ECO:0007669"/>
    <property type="project" value="UniProtKB-SubCell"/>
</dbReference>
<sequence length="297" mass="32901">MLTTSLGVPSTGLARQVLRASYPLFMLVGVNGAALALVHGGASKPWLGGLLLAAIVATFLVERAIPYEPDWNRSHGDVGRDLLHFLVNETSNVLALLSLPFLSGWACLRDAWPHEWPFVLQVLLAVLVFDFGVTLTHWLSHRVPALWRLHVVHHSVKRFYGFNGLMKHPLHQALEMTVGVAPLLLVGLPSGVASALAALAFVQLLMQHSNADYTVGPMKYLLALNAGHRFHHLKWAGVGDVNFGFFTHLWDYLLGTWSYTPEKRFSSDDLGIAKEPDFPVGYWAQLREPFLQGSKET</sequence>
<accession>A0A7Y4INF3</accession>
<evidence type="ECO:0000313" key="8">
    <source>
        <dbReference type="Proteomes" id="UP000533080"/>
    </source>
</evidence>
<dbReference type="GO" id="GO:0008610">
    <property type="term" value="P:lipid biosynthetic process"/>
    <property type="evidence" value="ECO:0007669"/>
    <property type="project" value="InterPro"/>
</dbReference>
<feature type="transmembrane region" description="Helical" evidence="5">
    <location>
        <begin position="180"/>
        <end position="202"/>
    </location>
</feature>
<dbReference type="PANTHER" id="PTHR11863">
    <property type="entry name" value="STEROL DESATURASE"/>
    <property type="match status" value="1"/>
</dbReference>
<evidence type="ECO:0000313" key="7">
    <source>
        <dbReference type="EMBL" id="NOJ82025.1"/>
    </source>
</evidence>
<keyword evidence="3 5" id="KW-1133">Transmembrane helix</keyword>
<dbReference type="InterPro" id="IPR050307">
    <property type="entry name" value="Sterol_Desaturase_Related"/>
</dbReference>
<organism evidence="7 8">
    <name type="scientific">Myxococcus xanthus</name>
    <dbReference type="NCBI Taxonomy" id="34"/>
    <lineage>
        <taxon>Bacteria</taxon>
        <taxon>Pseudomonadati</taxon>
        <taxon>Myxococcota</taxon>
        <taxon>Myxococcia</taxon>
        <taxon>Myxococcales</taxon>
        <taxon>Cystobacterineae</taxon>
        <taxon>Myxococcaceae</taxon>
        <taxon>Myxococcus</taxon>
    </lineage>
</organism>
<dbReference type="InterPro" id="IPR006694">
    <property type="entry name" value="Fatty_acid_hydroxylase"/>
</dbReference>
<dbReference type="Pfam" id="PF04116">
    <property type="entry name" value="FA_hydroxylase"/>
    <property type="match status" value="1"/>
</dbReference>
<evidence type="ECO:0000256" key="4">
    <source>
        <dbReference type="ARBA" id="ARBA00023136"/>
    </source>
</evidence>